<keyword evidence="2 13" id="KW-0963">Cytoplasm</keyword>
<evidence type="ECO:0000313" key="17">
    <source>
        <dbReference type="EMBL" id="HEL65354.1"/>
    </source>
</evidence>
<evidence type="ECO:0000256" key="5">
    <source>
        <dbReference type="ARBA" id="ARBA00022915"/>
    </source>
</evidence>
<evidence type="ECO:0000259" key="16">
    <source>
        <dbReference type="Pfam" id="PF05173"/>
    </source>
</evidence>
<keyword evidence="8 13" id="KW-0457">Lysine biosynthesis</keyword>
<comment type="subunit">
    <text evidence="13">Homotetramer.</text>
</comment>
<dbReference type="PIRSF" id="PIRSF000161">
    <property type="entry name" value="DHPR"/>
    <property type="match status" value="1"/>
</dbReference>
<dbReference type="NCBIfam" id="TIGR00036">
    <property type="entry name" value="dapB"/>
    <property type="match status" value="1"/>
</dbReference>
<keyword evidence="14" id="KW-0472">Membrane</keyword>
<dbReference type="InterPro" id="IPR022663">
    <property type="entry name" value="DapB_C"/>
</dbReference>
<dbReference type="Gene3D" id="3.30.360.10">
    <property type="entry name" value="Dihydrodipicolinate Reductase, domain 2"/>
    <property type="match status" value="1"/>
</dbReference>
<organism evidence="17">
    <name type="scientific">Ammonifex degensii</name>
    <dbReference type="NCBI Taxonomy" id="42838"/>
    <lineage>
        <taxon>Bacteria</taxon>
        <taxon>Bacillati</taxon>
        <taxon>Bacillota</taxon>
        <taxon>Clostridia</taxon>
        <taxon>Thermoanaerobacterales</taxon>
        <taxon>Thermoanaerobacteraceae</taxon>
        <taxon>Ammonifex</taxon>
    </lineage>
</organism>
<comment type="function">
    <text evidence="13">Catalyzes the conversion of 4-hydroxy-tetrahydrodipicolinate (HTPA) to tetrahydrodipicolinate.</text>
</comment>
<feature type="active site" description="Proton donor/acceptor" evidence="13">
    <location>
        <position position="153"/>
    </location>
</feature>
<evidence type="ECO:0000256" key="9">
    <source>
        <dbReference type="ARBA" id="ARBA00037922"/>
    </source>
</evidence>
<evidence type="ECO:0000256" key="11">
    <source>
        <dbReference type="ARBA" id="ARBA00049080"/>
    </source>
</evidence>
<evidence type="ECO:0000256" key="10">
    <source>
        <dbReference type="ARBA" id="ARBA00038983"/>
    </source>
</evidence>
<dbReference type="PANTHER" id="PTHR20836">
    <property type="entry name" value="DIHYDRODIPICOLINATE REDUCTASE"/>
    <property type="match status" value="1"/>
</dbReference>
<feature type="binding site" evidence="13">
    <location>
        <begin position="123"/>
        <end position="126"/>
    </location>
    <ligand>
        <name>NAD(+)</name>
        <dbReference type="ChEBI" id="CHEBI:57540"/>
    </ligand>
</feature>
<dbReference type="InterPro" id="IPR023940">
    <property type="entry name" value="DHDPR_bac"/>
</dbReference>
<dbReference type="SUPFAM" id="SSF55347">
    <property type="entry name" value="Glyceraldehyde-3-phosphate dehydrogenase-like, C-terminal domain"/>
    <property type="match status" value="1"/>
</dbReference>
<comment type="caution">
    <text evidence="13">Was originally thought to be a dihydrodipicolinate reductase (DHDPR), catalyzing the conversion of dihydrodipicolinate to tetrahydrodipicolinate. However, it was shown in E.coli that the substrate of the enzymatic reaction is not dihydrodipicolinate (DHDP) but in fact (2S,4S)-4-hydroxy-2,3,4,5-tetrahydrodipicolinic acid (HTPA), the product released by the DapA-catalyzed reaction.</text>
</comment>
<dbReference type="InterPro" id="IPR022664">
    <property type="entry name" value="DapB_N_CS"/>
</dbReference>
<reference evidence="17" key="1">
    <citation type="journal article" date="2020" name="mSystems">
        <title>Genome- and Community-Level Interaction Insights into Carbon Utilization and Element Cycling Functions of Hydrothermarchaeota in Hydrothermal Sediment.</title>
        <authorList>
            <person name="Zhou Z."/>
            <person name="Liu Y."/>
            <person name="Xu W."/>
            <person name="Pan J."/>
            <person name="Luo Z.H."/>
            <person name="Li M."/>
        </authorList>
    </citation>
    <scope>NUCLEOTIDE SEQUENCE [LARGE SCALE GENOMIC DNA]</scope>
    <source>
        <strain evidence="17">SpSt-300</strain>
    </source>
</reference>
<comment type="similarity">
    <text evidence="1 13">Belongs to the DapB family.</text>
</comment>
<evidence type="ECO:0000256" key="8">
    <source>
        <dbReference type="ARBA" id="ARBA00023154"/>
    </source>
</evidence>
<comment type="catalytic activity">
    <reaction evidence="11 13">
        <text>(S)-2,3,4,5-tetrahydrodipicolinate + NADP(+) + H2O = (2S,4S)-4-hydroxy-2,3,4,5-tetrahydrodipicolinate + NADPH + H(+)</text>
        <dbReference type="Rhea" id="RHEA:35331"/>
        <dbReference type="ChEBI" id="CHEBI:15377"/>
        <dbReference type="ChEBI" id="CHEBI:15378"/>
        <dbReference type="ChEBI" id="CHEBI:16845"/>
        <dbReference type="ChEBI" id="CHEBI:57783"/>
        <dbReference type="ChEBI" id="CHEBI:58349"/>
        <dbReference type="ChEBI" id="CHEBI:67139"/>
        <dbReference type="EC" id="1.17.1.8"/>
    </reaction>
</comment>
<keyword evidence="14" id="KW-0812">Transmembrane</keyword>
<evidence type="ECO:0000256" key="1">
    <source>
        <dbReference type="ARBA" id="ARBA00006642"/>
    </source>
</evidence>
<feature type="binding site" evidence="13">
    <location>
        <begin position="8"/>
        <end position="13"/>
    </location>
    <ligand>
        <name>NAD(+)</name>
        <dbReference type="ChEBI" id="CHEBI:57540"/>
    </ligand>
</feature>
<evidence type="ECO:0000256" key="12">
    <source>
        <dbReference type="ARBA" id="ARBA00049396"/>
    </source>
</evidence>
<dbReference type="GO" id="GO:0005829">
    <property type="term" value="C:cytosol"/>
    <property type="evidence" value="ECO:0007669"/>
    <property type="project" value="TreeGrafter"/>
</dbReference>
<feature type="binding site" evidence="13">
    <location>
        <position position="154"/>
    </location>
    <ligand>
        <name>(S)-2,3,4,5-tetrahydrodipicolinate</name>
        <dbReference type="ChEBI" id="CHEBI:16845"/>
    </ligand>
</feature>
<dbReference type="GO" id="GO:0050661">
    <property type="term" value="F:NADP binding"/>
    <property type="evidence" value="ECO:0007669"/>
    <property type="project" value="UniProtKB-UniRule"/>
</dbReference>
<feature type="transmembrane region" description="Helical" evidence="14">
    <location>
        <begin position="121"/>
        <end position="144"/>
    </location>
</feature>
<comment type="caution">
    <text evidence="13">Lacks conserved residue(s) required for the propagation of feature annotation.</text>
</comment>
<evidence type="ECO:0000256" key="3">
    <source>
        <dbReference type="ARBA" id="ARBA00022605"/>
    </source>
</evidence>
<dbReference type="Pfam" id="PF01113">
    <property type="entry name" value="DapB_N"/>
    <property type="match status" value="1"/>
</dbReference>
<keyword evidence="14" id="KW-1133">Transmembrane helix</keyword>
<feature type="active site" description="Proton donor" evidence="13">
    <location>
        <position position="157"/>
    </location>
</feature>
<name>A0A7C2I118_9THEO</name>
<dbReference type="CDD" id="cd02274">
    <property type="entry name" value="DHDPR_N"/>
    <property type="match status" value="1"/>
</dbReference>
<evidence type="ECO:0000256" key="4">
    <source>
        <dbReference type="ARBA" id="ARBA00022857"/>
    </source>
</evidence>
<dbReference type="SUPFAM" id="SSF51735">
    <property type="entry name" value="NAD(P)-binding Rossmann-fold domains"/>
    <property type="match status" value="1"/>
</dbReference>
<evidence type="ECO:0000256" key="7">
    <source>
        <dbReference type="ARBA" id="ARBA00023027"/>
    </source>
</evidence>
<dbReference type="PANTHER" id="PTHR20836:SF0">
    <property type="entry name" value="4-HYDROXY-TETRAHYDRODIPICOLINATE REDUCTASE 1, CHLOROPLASTIC-RELATED"/>
    <property type="match status" value="1"/>
</dbReference>
<keyword evidence="3 13" id="KW-0028">Amino-acid biosynthesis</keyword>
<gene>
    <name evidence="13" type="primary">dapB</name>
    <name evidence="17" type="ORF">ENQ34_01545</name>
</gene>
<evidence type="ECO:0000256" key="14">
    <source>
        <dbReference type="SAM" id="Phobius"/>
    </source>
</evidence>
<comment type="catalytic activity">
    <reaction evidence="12 13">
        <text>(S)-2,3,4,5-tetrahydrodipicolinate + NAD(+) + H2O = (2S,4S)-4-hydroxy-2,3,4,5-tetrahydrodipicolinate + NADH + H(+)</text>
        <dbReference type="Rhea" id="RHEA:35323"/>
        <dbReference type="ChEBI" id="CHEBI:15377"/>
        <dbReference type="ChEBI" id="CHEBI:15378"/>
        <dbReference type="ChEBI" id="CHEBI:16845"/>
        <dbReference type="ChEBI" id="CHEBI:57540"/>
        <dbReference type="ChEBI" id="CHEBI:57945"/>
        <dbReference type="ChEBI" id="CHEBI:67139"/>
        <dbReference type="EC" id="1.17.1.8"/>
    </reaction>
</comment>
<dbReference type="UniPathway" id="UPA00034">
    <property type="reaction ID" value="UER00018"/>
</dbReference>
<evidence type="ECO:0000256" key="13">
    <source>
        <dbReference type="HAMAP-Rule" id="MF_00102"/>
    </source>
</evidence>
<accession>A0A7C2I118</accession>
<dbReference type="HAMAP" id="MF_00102">
    <property type="entry name" value="DapB"/>
    <property type="match status" value="1"/>
</dbReference>
<dbReference type="Gene3D" id="3.40.50.720">
    <property type="entry name" value="NAD(P)-binding Rossmann-like Domain"/>
    <property type="match status" value="1"/>
</dbReference>
<dbReference type="GO" id="GO:0009089">
    <property type="term" value="P:lysine biosynthetic process via diaminopimelate"/>
    <property type="evidence" value="ECO:0007669"/>
    <property type="project" value="UniProtKB-UniRule"/>
</dbReference>
<dbReference type="GO" id="GO:0016726">
    <property type="term" value="F:oxidoreductase activity, acting on CH or CH2 groups, NAD or NADP as acceptor"/>
    <property type="evidence" value="ECO:0007669"/>
    <property type="project" value="UniProtKB-UniRule"/>
</dbReference>
<proteinExistence type="inferred from homology"/>
<dbReference type="InterPro" id="IPR000846">
    <property type="entry name" value="DapB_N"/>
</dbReference>
<keyword evidence="4 13" id="KW-0521">NADP</keyword>
<dbReference type="AlphaFoldDB" id="A0A7C2I118"/>
<dbReference type="PROSITE" id="PS01298">
    <property type="entry name" value="DAPB"/>
    <property type="match status" value="1"/>
</dbReference>
<dbReference type="Pfam" id="PF05173">
    <property type="entry name" value="DapB_C"/>
    <property type="match status" value="1"/>
</dbReference>
<dbReference type="InterPro" id="IPR036291">
    <property type="entry name" value="NAD(P)-bd_dom_sf"/>
</dbReference>
<evidence type="ECO:0000256" key="6">
    <source>
        <dbReference type="ARBA" id="ARBA00023002"/>
    </source>
</evidence>
<dbReference type="EC" id="1.17.1.8" evidence="10 13"/>
<evidence type="ECO:0000256" key="2">
    <source>
        <dbReference type="ARBA" id="ARBA00022490"/>
    </source>
</evidence>
<keyword evidence="6 13" id="KW-0560">Oxidoreductase</keyword>
<dbReference type="GO" id="GO:0019877">
    <property type="term" value="P:diaminopimelate biosynthetic process"/>
    <property type="evidence" value="ECO:0007669"/>
    <property type="project" value="UniProtKB-UniRule"/>
</dbReference>
<feature type="binding site" evidence="13">
    <location>
        <position position="49"/>
    </location>
    <ligand>
        <name>NADP(+)</name>
        <dbReference type="ChEBI" id="CHEBI:58349"/>
    </ligand>
</feature>
<feature type="domain" description="Dihydrodipicolinate reductase N-terminal" evidence="15">
    <location>
        <begin position="2"/>
        <end position="126"/>
    </location>
</feature>
<sequence length="265" mass="27744">MIKVVVTGAAGRMGREVVRAVSNTPGMGVVGAVDPGHAGEDAGVLAGIKPLGVAVRSDLENVLRETAAEVMVDFTTAKAAAENIRVALNCGVRPVVGTTGIPKEELDGLIRLSREKGIGGLVAPNFAIGAVLMMYFAGIAARYLPAAEVIELHHNQKLDAPSGTALKTAEVIATARGEAAVEDRTELEKLDGARGGTLEGIRIHSVRLPGLVAHQEVIFGGLGQTLSIRHDSISRESFMPGVIMGIKKVRELQEIVHGLDKLIFG</sequence>
<comment type="subcellular location">
    <subcellularLocation>
        <location evidence="13">Cytoplasm</location>
    </subcellularLocation>
</comment>
<evidence type="ECO:0000259" key="15">
    <source>
        <dbReference type="Pfam" id="PF01113"/>
    </source>
</evidence>
<keyword evidence="7 13" id="KW-0520">NAD</keyword>
<feature type="domain" description="Dihydrodipicolinate reductase C-terminal" evidence="16">
    <location>
        <begin position="129"/>
        <end position="261"/>
    </location>
</feature>
<comment type="caution">
    <text evidence="17">The sequence shown here is derived from an EMBL/GenBank/DDBJ whole genome shotgun (WGS) entry which is preliminary data.</text>
</comment>
<feature type="binding site" evidence="13">
    <location>
        <begin position="163"/>
        <end position="164"/>
    </location>
    <ligand>
        <name>(S)-2,3,4,5-tetrahydrodipicolinate</name>
        <dbReference type="ChEBI" id="CHEBI:16845"/>
    </ligand>
</feature>
<dbReference type="GO" id="GO:0008839">
    <property type="term" value="F:4-hydroxy-tetrahydrodipicolinate reductase"/>
    <property type="evidence" value="ECO:0007669"/>
    <property type="project" value="UniProtKB-UniRule"/>
</dbReference>
<feature type="binding site" evidence="13">
    <location>
        <begin position="97"/>
        <end position="99"/>
    </location>
    <ligand>
        <name>NAD(+)</name>
        <dbReference type="ChEBI" id="CHEBI:57540"/>
    </ligand>
</feature>
<comment type="pathway">
    <text evidence="9 13">Amino-acid biosynthesis; L-lysine biosynthesis via DAP pathway; (S)-tetrahydrodipicolinate from L-aspartate: step 4/4.</text>
</comment>
<dbReference type="GO" id="GO:0051287">
    <property type="term" value="F:NAD binding"/>
    <property type="evidence" value="ECO:0007669"/>
    <property type="project" value="UniProtKB-UniRule"/>
</dbReference>
<keyword evidence="5 13" id="KW-0220">Diaminopimelate biosynthesis</keyword>
<dbReference type="FunFam" id="3.30.360.10:FF:000009">
    <property type="entry name" value="4-hydroxy-tetrahydrodipicolinate reductase"/>
    <property type="match status" value="1"/>
</dbReference>
<protein>
    <recommendedName>
        <fullName evidence="10 13">4-hydroxy-tetrahydrodipicolinate reductase</fullName>
        <shortName evidence="13">HTPA reductase</shortName>
        <ecNumber evidence="10 13">1.17.1.8</ecNumber>
    </recommendedName>
</protein>
<dbReference type="EMBL" id="DSMU01000100">
    <property type="protein sequence ID" value="HEL65354.1"/>
    <property type="molecule type" value="Genomic_DNA"/>
</dbReference>